<reference evidence="2 3" key="1">
    <citation type="submission" date="2017-02" db="EMBL/GenBank/DDBJ databases">
        <title>Genomes of Trichoderma spp. with biocontrol activity.</title>
        <authorList>
            <person name="Gardiner D."/>
            <person name="Kazan K."/>
            <person name="Vos C."/>
            <person name="Harvey P."/>
        </authorList>
    </citation>
    <scope>NUCLEOTIDE SEQUENCE [LARGE SCALE GENOMIC DNA]</scope>
    <source>
        <strain evidence="2 3">Tr1</strain>
    </source>
</reference>
<accession>A0A2K0TVT4</accession>
<protein>
    <submittedName>
        <fullName evidence="2">Uncharacterized protein</fullName>
    </submittedName>
</protein>
<evidence type="ECO:0000313" key="3">
    <source>
        <dbReference type="Proteomes" id="UP000236290"/>
    </source>
</evidence>
<evidence type="ECO:0000256" key="1">
    <source>
        <dbReference type="SAM" id="Coils"/>
    </source>
</evidence>
<feature type="coiled-coil region" evidence="1">
    <location>
        <begin position="251"/>
        <end position="285"/>
    </location>
</feature>
<organism evidence="2 3">
    <name type="scientific">Trichoderma harzianum</name>
    <name type="common">Hypocrea lixii</name>
    <dbReference type="NCBI Taxonomy" id="5544"/>
    <lineage>
        <taxon>Eukaryota</taxon>
        <taxon>Fungi</taxon>
        <taxon>Dikarya</taxon>
        <taxon>Ascomycota</taxon>
        <taxon>Pezizomycotina</taxon>
        <taxon>Sordariomycetes</taxon>
        <taxon>Hypocreomycetidae</taxon>
        <taxon>Hypocreales</taxon>
        <taxon>Hypocreaceae</taxon>
        <taxon>Trichoderma</taxon>
    </lineage>
</organism>
<dbReference type="OrthoDB" id="3509531at2759"/>
<dbReference type="PANTHER" id="PTHR34714">
    <property type="entry name" value="EGF-LIKE DOMAIN-CONTAINING PROTEIN"/>
    <property type="match status" value="1"/>
</dbReference>
<dbReference type="AlphaFoldDB" id="A0A2K0TVT4"/>
<proteinExistence type="predicted"/>
<evidence type="ECO:0000313" key="2">
    <source>
        <dbReference type="EMBL" id="PNP49637.1"/>
    </source>
</evidence>
<dbReference type="PANTHER" id="PTHR34714:SF2">
    <property type="entry name" value="EGF-LIKE DOMAIN-CONTAINING PROTEIN"/>
    <property type="match status" value="1"/>
</dbReference>
<dbReference type="EMBL" id="MTYI01000181">
    <property type="protein sequence ID" value="PNP49637.1"/>
    <property type="molecule type" value="Genomic_DNA"/>
</dbReference>
<dbReference type="Proteomes" id="UP000236290">
    <property type="component" value="Unassembled WGS sequence"/>
</dbReference>
<sequence length="794" mass="87664">MANIAPQPNNPTDWQSYAISEAVAAIPLREANNKLAVHRGIFLDASVALDAGMHNLNVYTDVLAFMTEDITINPAKYGTVNIVARVLTAAKPVTLRVPSGDAATNAISIYARILDQPVSVSMGDSEPVLLDLGADTDNVGVAVAVDDGEMVVTYLKEYPYDRHPELQASLETELRVALVQFWVNSSIAISICSYVAVITAGQKSFTMLNTQAVALGQQLAGRVMAGQNMTYAPVLVLGTYEDTMQLALSAASSFETQYDRFQDKAASLETQIEAWKTMLSEATDNQTMQGNLRDSAYQKYQDAAKTADTCDQQFRFDNDDVQHAGVLFQNGIEKWKFEQKLKAIKQIFMAVISFAAGIGQLCMGNPSGLNQVEKGIEGAEEAENIANQVAADVTSEILKELEEVVNALGKLYPSVSEIVKAVKELESNPNVDVPSIADITGTTKGDADSSAIVTMAAWDTWILASDKQMTFGVDNEIEGATEYQLALRKHAINGKQLSQTQAEAIKAGYEYVQAQTELVRCTKQVEDLQNLINSYTGQEDVYHKAEAQLYDRLLALKTGVVIELQNMVWAYRYWTLSESNIVLEATKSIEDYKSDLYQIARDMETIDEQYPSDFQGFTYYDESDKLPFNFGELLVNGLTGETYTGRFTLAPNKALAGVFFGGSHYRLSGLDPTLRGALPKKNAVKDGMVIVHLQITTSGIYQDIRDGQLFRFASLPQSRQCSYELDENGKRGRTWDNPIFETKYHAEPTPYTQWEIKLLNPEEVDLSGLVGVDLTWEGHVRFGPTQLLGERSKQ</sequence>
<gene>
    <name evidence="2" type="ORF">THARTR1_09648</name>
</gene>
<keyword evidence="1" id="KW-0175">Coiled coil</keyword>
<comment type="caution">
    <text evidence="2">The sequence shown here is derived from an EMBL/GenBank/DDBJ whole genome shotgun (WGS) entry which is preliminary data.</text>
</comment>
<name>A0A2K0TVT4_TRIHA</name>